<dbReference type="Gene3D" id="1.10.240.10">
    <property type="entry name" value="Tyrosyl-Transfer RNA Synthetase"/>
    <property type="match status" value="1"/>
</dbReference>
<comment type="caution">
    <text evidence="12">The sequence shown here is derived from an EMBL/GenBank/DDBJ whole genome shotgun (WGS) entry which is preliminary data.</text>
</comment>
<dbReference type="Pfam" id="PF00579">
    <property type="entry name" value="tRNA-synt_1b"/>
    <property type="match status" value="1"/>
</dbReference>
<evidence type="ECO:0000313" key="13">
    <source>
        <dbReference type="Proteomes" id="UP000178517"/>
    </source>
</evidence>
<dbReference type="AlphaFoldDB" id="A0A1G1ZQP2"/>
<keyword evidence="5 10" id="KW-0648">Protein biosynthesis</keyword>
<evidence type="ECO:0000256" key="7">
    <source>
        <dbReference type="ARBA" id="ARBA00048248"/>
    </source>
</evidence>
<evidence type="ECO:0000256" key="4">
    <source>
        <dbReference type="ARBA" id="ARBA00022840"/>
    </source>
</evidence>
<dbReference type="GO" id="GO:0003723">
    <property type="term" value="F:RNA binding"/>
    <property type="evidence" value="ECO:0007669"/>
    <property type="project" value="UniProtKB-KW"/>
</dbReference>
<proteinExistence type="inferred from homology"/>
<protein>
    <recommendedName>
        <fullName evidence="1 8">Tyrosine--tRNA ligase</fullName>
        <ecNumber evidence="1 8">6.1.1.1</ecNumber>
    </recommendedName>
</protein>
<gene>
    <name evidence="12" type="ORF">A3A04_00995</name>
</gene>
<dbReference type="InterPro" id="IPR002942">
    <property type="entry name" value="S4_RNA-bd"/>
</dbReference>
<feature type="domain" description="RNA-binding S4" evidence="11">
    <location>
        <begin position="348"/>
        <end position="379"/>
    </location>
</feature>
<dbReference type="PANTHER" id="PTHR11766">
    <property type="entry name" value="TYROSYL-TRNA SYNTHETASE"/>
    <property type="match status" value="1"/>
</dbReference>
<evidence type="ECO:0000256" key="6">
    <source>
        <dbReference type="ARBA" id="ARBA00023146"/>
    </source>
</evidence>
<name>A0A1G1ZQP2_9BACT</name>
<organism evidence="12 13">
    <name type="scientific">Candidatus Harrisonbacteria bacterium RIFCSPLOWO2_01_FULL_40_28</name>
    <dbReference type="NCBI Taxonomy" id="1798406"/>
    <lineage>
        <taxon>Bacteria</taxon>
        <taxon>Candidatus Harrisoniibacteriota</taxon>
    </lineage>
</organism>
<evidence type="ECO:0000256" key="9">
    <source>
        <dbReference type="PROSITE-ProRule" id="PRU00182"/>
    </source>
</evidence>
<dbReference type="Pfam" id="PF01479">
    <property type="entry name" value="S4"/>
    <property type="match status" value="1"/>
</dbReference>
<sequence length="406" mass="46974">MDTLSKKGKKDEEWISDFLTRGVKEIIEEDSVRSKFESGTILRVKHGVDPTTSKLHFGYWVVYRKLRKLQEMGHTIQLLIGTFTAQFGDPSGKTEVRKERTADEVREVAGDYVKQLAKILDIQKLTVYWNNDWFGNMKLGDFFRIANHFSVWRLLERDMFVERKKLGKEIKAPELMYPILQAYDSVELKSDLTIVGSDQLFNEIQARNLQRAYKEEPQDIIALEVLVGLDGEKKMSQSLGNVINIDDEPHEKFGKIMSMPDHLIPHYFELLTDKSYKEIEAMKEGMKRGELNPKDLKEELALVLITELDGKEAAESAQKHFQKVFREKGVPESMKSFVVDKPMILKEIVFKSGLSESMSEAQRFIEQGAVTLEGKVIEDWKLEVYKKESIILRVGKRKFIKLVFNK</sequence>
<dbReference type="InterPro" id="IPR024088">
    <property type="entry name" value="Tyr-tRNA-ligase_bac-type"/>
</dbReference>
<dbReference type="Proteomes" id="UP000178517">
    <property type="component" value="Unassembled WGS sequence"/>
</dbReference>
<dbReference type="InterPro" id="IPR036986">
    <property type="entry name" value="S4_RNA-bd_sf"/>
</dbReference>
<dbReference type="InterPro" id="IPR014729">
    <property type="entry name" value="Rossmann-like_a/b/a_fold"/>
</dbReference>
<dbReference type="SUPFAM" id="SSF55174">
    <property type="entry name" value="Alpha-L RNA-binding motif"/>
    <property type="match status" value="1"/>
</dbReference>
<keyword evidence="2 10" id="KW-0436">Ligase</keyword>
<dbReference type="GO" id="GO:0004831">
    <property type="term" value="F:tyrosine-tRNA ligase activity"/>
    <property type="evidence" value="ECO:0007669"/>
    <property type="project" value="UniProtKB-UniRule"/>
</dbReference>
<keyword evidence="3 10" id="KW-0547">Nucleotide-binding</keyword>
<dbReference type="InterPro" id="IPR002305">
    <property type="entry name" value="aa-tRNA-synth_Ic"/>
</dbReference>
<evidence type="ECO:0000256" key="5">
    <source>
        <dbReference type="ARBA" id="ARBA00022917"/>
    </source>
</evidence>
<dbReference type="SUPFAM" id="SSF52374">
    <property type="entry name" value="Nucleotidylyl transferase"/>
    <property type="match status" value="1"/>
</dbReference>
<dbReference type="Gene3D" id="3.10.290.10">
    <property type="entry name" value="RNA-binding S4 domain"/>
    <property type="match status" value="1"/>
</dbReference>
<dbReference type="PROSITE" id="PS50889">
    <property type="entry name" value="S4"/>
    <property type="match status" value="1"/>
</dbReference>
<dbReference type="InterPro" id="IPR002307">
    <property type="entry name" value="Tyr-tRNA-ligase"/>
</dbReference>
<evidence type="ECO:0000256" key="2">
    <source>
        <dbReference type="ARBA" id="ARBA00022598"/>
    </source>
</evidence>
<dbReference type="CDD" id="cd00165">
    <property type="entry name" value="S4"/>
    <property type="match status" value="1"/>
</dbReference>
<dbReference type="GO" id="GO:0006437">
    <property type="term" value="P:tyrosyl-tRNA aminoacylation"/>
    <property type="evidence" value="ECO:0007669"/>
    <property type="project" value="UniProtKB-UniRule"/>
</dbReference>
<evidence type="ECO:0000256" key="3">
    <source>
        <dbReference type="ARBA" id="ARBA00022741"/>
    </source>
</evidence>
<dbReference type="PRINTS" id="PR01040">
    <property type="entry name" value="TRNASYNTHTYR"/>
</dbReference>
<dbReference type="STRING" id="1798406.A3A04_00995"/>
<dbReference type="PANTHER" id="PTHR11766:SF1">
    <property type="entry name" value="TYROSINE--TRNA LIGASE"/>
    <property type="match status" value="1"/>
</dbReference>
<evidence type="ECO:0000256" key="1">
    <source>
        <dbReference type="ARBA" id="ARBA00013160"/>
    </source>
</evidence>
<dbReference type="GO" id="GO:0005524">
    <property type="term" value="F:ATP binding"/>
    <property type="evidence" value="ECO:0007669"/>
    <property type="project" value="UniProtKB-KW"/>
</dbReference>
<dbReference type="GO" id="GO:0005829">
    <property type="term" value="C:cytosol"/>
    <property type="evidence" value="ECO:0007669"/>
    <property type="project" value="TreeGrafter"/>
</dbReference>
<evidence type="ECO:0000256" key="10">
    <source>
        <dbReference type="RuleBase" id="RU363036"/>
    </source>
</evidence>
<dbReference type="NCBIfam" id="TIGR00234">
    <property type="entry name" value="tyrS"/>
    <property type="match status" value="1"/>
</dbReference>
<dbReference type="EC" id="6.1.1.1" evidence="1 8"/>
<dbReference type="EMBL" id="MHJI01000010">
    <property type="protein sequence ID" value="OGY66117.1"/>
    <property type="molecule type" value="Genomic_DNA"/>
</dbReference>
<comment type="catalytic activity">
    <reaction evidence="7">
        <text>tRNA(Tyr) + L-tyrosine + ATP = L-tyrosyl-tRNA(Tyr) + AMP + diphosphate + H(+)</text>
        <dbReference type="Rhea" id="RHEA:10220"/>
        <dbReference type="Rhea" id="RHEA-COMP:9706"/>
        <dbReference type="Rhea" id="RHEA-COMP:9707"/>
        <dbReference type="ChEBI" id="CHEBI:15378"/>
        <dbReference type="ChEBI" id="CHEBI:30616"/>
        <dbReference type="ChEBI" id="CHEBI:33019"/>
        <dbReference type="ChEBI" id="CHEBI:58315"/>
        <dbReference type="ChEBI" id="CHEBI:78442"/>
        <dbReference type="ChEBI" id="CHEBI:78536"/>
        <dbReference type="ChEBI" id="CHEBI:456215"/>
        <dbReference type="EC" id="6.1.1.1"/>
    </reaction>
</comment>
<evidence type="ECO:0000313" key="12">
    <source>
        <dbReference type="EMBL" id="OGY66117.1"/>
    </source>
</evidence>
<evidence type="ECO:0000259" key="11">
    <source>
        <dbReference type="Pfam" id="PF01479"/>
    </source>
</evidence>
<dbReference type="Gene3D" id="3.40.50.620">
    <property type="entry name" value="HUPs"/>
    <property type="match status" value="1"/>
</dbReference>
<keyword evidence="9" id="KW-0694">RNA-binding</keyword>
<comment type="similarity">
    <text evidence="10">Belongs to the class-I aminoacyl-tRNA synthetase family.</text>
</comment>
<evidence type="ECO:0000256" key="8">
    <source>
        <dbReference type="NCBIfam" id="TIGR00234"/>
    </source>
</evidence>
<keyword evidence="6 10" id="KW-0030">Aminoacyl-tRNA synthetase</keyword>
<accession>A0A1G1ZQP2</accession>
<keyword evidence="4 10" id="KW-0067">ATP-binding</keyword>
<reference evidence="12 13" key="1">
    <citation type="journal article" date="2016" name="Nat. Commun.">
        <title>Thousands of microbial genomes shed light on interconnected biogeochemical processes in an aquifer system.</title>
        <authorList>
            <person name="Anantharaman K."/>
            <person name="Brown C.T."/>
            <person name="Hug L.A."/>
            <person name="Sharon I."/>
            <person name="Castelle C.J."/>
            <person name="Probst A.J."/>
            <person name="Thomas B.C."/>
            <person name="Singh A."/>
            <person name="Wilkins M.J."/>
            <person name="Karaoz U."/>
            <person name="Brodie E.L."/>
            <person name="Williams K.H."/>
            <person name="Hubbard S.S."/>
            <person name="Banfield J.F."/>
        </authorList>
    </citation>
    <scope>NUCLEOTIDE SEQUENCE [LARGE SCALE GENOMIC DNA]</scope>
</reference>